<reference evidence="3" key="1">
    <citation type="submission" date="2023-03" db="EMBL/GenBank/DDBJ databases">
        <authorList>
            <person name="Julca I."/>
        </authorList>
    </citation>
    <scope>NUCLEOTIDE SEQUENCE</scope>
</reference>
<dbReference type="PANTHER" id="PTHR33868">
    <property type="entry name" value="EXPRESSED PROTEIN"/>
    <property type="match status" value="1"/>
</dbReference>
<evidence type="ECO:0000256" key="2">
    <source>
        <dbReference type="SAM" id="Phobius"/>
    </source>
</evidence>
<dbReference type="EMBL" id="OX459123">
    <property type="protein sequence ID" value="CAI9109556.1"/>
    <property type="molecule type" value="Genomic_DNA"/>
</dbReference>
<dbReference type="Proteomes" id="UP001161247">
    <property type="component" value="Chromosome 6"/>
</dbReference>
<organism evidence="3 4">
    <name type="scientific">Oldenlandia corymbosa var. corymbosa</name>
    <dbReference type="NCBI Taxonomy" id="529605"/>
    <lineage>
        <taxon>Eukaryota</taxon>
        <taxon>Viridiplantae</taxon>
        <taxon>Streptophyta</taxon>
        <taxon>Embryophyta</taxon>
        <taxon>Tracheophyta</taxon>
        <taxon>Spermatophyta</taxon>
        <taxon>Magnoliopsida</taxon>
        <taxon>eudicotyledons</taxon>
        <taxon>Gunneridae</taxon>
        <taxon>Pentapetalae</taxon>
        <taxon>asterids</taxon>
        <taxon>lamiids</taxon>
        <taxon>Gentianales</taxon>
        <taxon>Rubiaceae</taxon>
        <taxon>Rubioideae</taxon>
        <taxon>Spermacoceae</taxon>
        <taxon>Hedyotis-Oldenlandia complex</taxon>
        <taxon>Oldenlandia</taxon>
    </lineage>
</organism>
<keyword evidence="4" id="KW-1185">Reference proteome</keyword>
<keyword evidence="2" id="KW-0812">Transmembrane</keyword>
<evidence type="ECO:0000313" key="4">
    <source>
        <dbReference type="Proteomes" id="UP001161247"/>
    </source>
</evidence>
<protein>
    <submittedName>
        <fullName evidence="3">OLC1v1009396C1</fullName>
    </submittedName>
</protein>
<dbReference type="PANTHER" id="PTHR33868:SF10">
    <property type="entry name" value="OS08G0483100 PROTEIN"/>
    <property type="match status" value="1"/>
</dbReference>
<evidence type="ECO:0000256" key="1">
    <source>
        <dbReference type="SAM" id="MobiDB-lite"/>
    </source>
</evidence>
<dbReference type="AlphaFoldDB" id="A0AAV1DNV0"/>
<sequence length="213" mass="24154">MTGRKMAGKRENRGGSYGREEEEELMASGFFQSPKFGFDLMQNCDLPPPMKVYAGQEKTIVSPPMNIVYGTYDDDGKKEEKGLNNKDEKYEDEKLELLKALRLSQTRAREAEKKAAALCKEKDDLADFLLRQSMDLFAYKQWVRMMELEVGRVSKQDRGRIKEKSDPDEVNWSEFNDGGAGQSMKWLVAVTAICMSIAGVGIFSLFSSSSYQH</sequence>
<keyword evidence="2" id="KW-1133">Transmembrane helix</keyword>
<evidence type="ECO:0000313" key="3">
    <source>
        <dbReference type="EMBL" id="CAI9109556.1"/>
    </source>
</evidence>
<proteinExistence type="predicted"/>
<accession>A0AAV1DNV0</accession>
<name>A0AAV1DNV0_OLDCO</name>
<gene>
    <name evidence="3" type="ORF">OLC1_LOCUS17423</name>
</gene>
<feature type="region of interest" description="Disordered" evidence="1">
    <location>
        <begin position="1"/>
        <end position="23"/>
    </location>
</feature>
<feature type="transmembrane region" description="Helical" evidence="2">
    <location>
        <begin position="186"/>
        <end position="206"/>
    </location>
</feature>
<keyword evidence="2" id="KW-0472">Membrane</keyword>